<evidence type="ECO:0000313" key="3">
    <source>
        <dbReference type="Proteomes" id="UP000029452"/>
    </source>
</evidence>
<organism evidence="2 3">
    <name type="scientific">Leptospirillum ferriphilum</name>
    <dbReference type="NCBI Taxonomy" id="178606"/>
    <lineage>
        <taxon>Bacteria</taxon>
        <taxon>Pseudomonadati</taxon>
        <taxon>Nitrospirota</taxon>
        <taxon>Nitrospiria</taxon>
        <taxon>Nitrospirales</taxon>
        <taxon>Nitrospiraceae</taxon>
        <taxon>Leptospirillum</taxon>
    </lineage>
</organism>
<protein>
    <submittedName>
        <fullName evidence="2">Uncharacterized protein</fullName>
    </submittedName>
</protein>
<accession>A0A094WG52</accession>
<evidence type="ECO:0000313" key="2">
    <source>
        <dbReference type="EMBL" id="KGA94647.1"/>
    </source>
</evidence>
<dbReference type="Proteomes" id="UP000029452">
    <property type="component" value="Unassembled WGS sequence"/>
</dbReference>
<dbReference type="AlphaFoldDB" id="A0A094WG52"/>
<gene>
    <name evidence="2" type="ORF">LptCag_2077</name>
</gene>
<comment type="caution">
    <text evidence="2">The sequence shown here is derived from an EMBL/GenBank/DDBJ whole genome shotgun (WGS) entry which is preliminary data.</text>
</comment>
<sequence length="38" mass="4311">MILTVGNWGFFQWALLLGVGTLIVSGWFMVINAIYHNK</sequence>
<dbReference type="PATRIC" id="fig|178606.4.peg.612"/>
<reference evidence="2 3" key="1">
    <citation type="submission" date="2014-06" db="EMBL/GenBank/DDBJ databases">
        <title>Draft genome sequence of iron oxidizing acidophile Leptospirillum ferriphilum DSM14647.</title>
        <authorList>
            <person name="Cardenas J.P."/>
            <person name="Lazcano M."/>
            <person name="Ossandon F.J."/>
            <person name="Corbett M."/>
            <person name="Holmes D.S."/>
            <person name="Watkin E."/>
        </authorList>
    </citation>
    <scope>NUCLEOTIDE SEQUENCE [LARGE SCALE GENOMIC DNA]</scope>
    <source>
        <strain evidence="2 3">DSM 14647</strain>
    </source>
</reference>
<keyword evidence="1" id="KW-0472">Membrane</keyword>
<proteinExistence type="predicted"/>
<feature type="transmembrane region" description="Helical" evidence="1">
    <location>
        <begin position="12"/>
        <end position="35"/>
    </location>
</feature>
<evidence type="ECO:0000256" key="1">
    <source>
        <dbReference type="SAM" id="Phobius"/>
    </source>
</evidence>
<name>A0A094WG52_9BACT</name>
<dbReference type="EMBL" id="JPGK01000002">
    <property type="protein sequence ID" value="KGA94647.1"/>
    <property type="molecule type" value="Genomic_DNA"/>
</dbReference>
<keyword evidence="1" id="KW-0812">Transmembrane</keyword>
<keyword evidence="1" id="KW-1133">Transmembrane helix</keyword>